<comment type="cofactor">
    <cofactor evidence="2">
        <name>Mg(2+)</name>
        <dbReference type="ChEBI" id="CHEBI:18420"/>
    </cofactor>
</comment>
<sequence length="116" mass="12200">MVRNPTCLNGVVVTSNLFGYIINDELSIMPGSIGLLPSANLGRVPVGKGISKPFGIILPVVMILRYSVDLPEKAKSVEGPVRVALDGGLRATDLGGKTTTEEVGDAVEELKKILKA</sequence>
<comment type="cofactor">
    <cofactor evidence="1">
        <name>Mn(2+)</name>
        <dbReference type="ChEBI" id="CHEBI:29035"/>
    </cofactor>
</comment>
<dbReference type="InterPro" id="IPR024084">
    <property type="entry name" value="IsoPropMal-DH-like_dom"/>
</dbReference>
<comment type="caution">
    <text evidence="14">The sequence shown here is derived from an EMBL/GenBank/DDBJ whole genome shotgun (WGS) entry which is preliminary data.</text>
</comment>
<evidence type="ECO:0000259" key="13">
    <source>
        <dbReference type="Pfam" id="PF00180"/>
    </source>
</evidence>
<keyword evidence="9" id="KW-0460">Magnesium</keyword>
<dbReference type="GO" id="GO:0009098">
    <property type="term" value="P:L-leucine biosynthetic process"/>
    <property type="evidence" value="ECO:0007669"/>
    <property type="project" value="UniProtKB-KW"/>
</dbReference>
<protein>
    <recommendedName>
        <fullName evidence="5">3-isopropylmalate dehydrogenase</fullName>
        <ecNumber evidence="5">1.1.1.85</ecNumber>
    </recommendedName>
</protein>
<comment type="similarity">
    <text evidence="3">Belongs to the isocitrate and isopropylmalate dehydrogenases family.</text>
</comment>
<evidence type="ECO:0000256" key="12">
    <source>
        <dbReference type="ARBA" id="ARBA00023304"/>
    </source>
</evidence>
<dbReference type="SUPFAM" id="SSF53659">
    <property type="entry name" value="Isocitrate/Isopropylmalate dehydrogenase-like"/>
    <property type="match status" value="1"/>
</dbReference>
<dbReference type="OrthoDB" id="419183at2759"/>
<evidence type="ECO:0000256" key="9">
    <source>
        <dbReference type="ARBA" id="ARBA00022842"/>
    </source>
</evidence>
<keyword evidence="7" id="KW-0028">Amino-acid biosynthesis</keyword>
<evidence type="ECO:0000256" key="7">
    <source>
        <dbReference type="ARBA" id="ARBA00022605"/>
    </source>
</evidence>
<dbReference type="PROSITE" id="PS00470">
    <property type="entry name" value="IDH_IMDH"/>
    <property type="match status" value="1"/>
</dbReference>
<dbReference type="AlphaFoldDB" id="A0A8H5Z335"/>
<dbReference type="GO" id="GO:0005829">
    <property type="term" value="C:cytosol"/>
    <property type="evidence" value="ECO:0007669"/>
    <property type="project" value="TreeGrafter"/>
</dbReference>
<keyword evidence="8" id="KW-0479">Metal-binding</keyword>
<dbReference type="Pfam" id="PF00180">
    <property type="entry name" value="Iso_dh"/>
    <property type="match status" value="1"/>
</dbReference>
<evidence type="ECO:0000256" key="4">
    <source>
        <dbReference type="ARBA" id="ARBA00011738"/>
    </source>
</evidence>
<evidence type="ECO:0000313" key="14">
    <source>
        <dbReference type="EMBL" id="KAF5722281.1"/>
    </source>
</evidence>
<comment type="subunit">
    <text evidence="4">Homodimer.</text>
</comment>
<dbReference type="InterPro" id="IPR019818">
    <property type="entry name" value="IsoCit/isopropylmalate_DH_CS"/>
</dbReference>
<dbReference type="GO" id="GO:0003862">
    <property type="term" value="F:3-isopropylmalate dehydrogenase activity"/>
    <property type="evidence" value="ECO:0007669"/>
    <property type="project" value="UniProtKB-EC"/>
</dbReference>
<dbReference type="PANTHER" id="PTHR42979">
    <property type="entry name" value="3-ISOPROPYLMALATE DEHYDROGENASE"/>
    <property type="match status" value="1"/>
</dbReference>
<keyword evidence="6" id="KW-0432">Leucine biosynthesis</keyword>
<organism evidence="14 15">
    <name type="scientific">Fusarium mundagurra</name>
    <dbReference type="NCBI Taxonomy" id="1567541"/>
    <lineage>
        <taxon>Eukaryota</taxon>
        <taxon>Fungi</taxon>
        <taxon>Dikarya</taxon>
        <taxon>Ascomycota</taxon>
        <taxon>Pezizomycotina</taxon>
        <taxon>Sordariomycetes</taxon>
        <taxon>Hypocreomycetidae</taxon>
        <taxon>Hypocreales</taxon>
        <taxon>Nectriaceae</taxon>
        <taxon>Fusarium</taxon>
        <taxon>Fusarium fujikuroi species complex</taxon>
    </lineage>
</organism>
<dbReference type="GO" id="GO:0000287">
    <property type="term" value="F:magnesium ion binding"/>
    <property type="evidence" value="ECO:0007669"/>
    <property type="project" value="InterPro"/>
</dbReference>
<dbReference type="Gene3D" id="3.40.718.10">
    <property type="entry name" value="Isopropylmalate Dehydrogenase"/>
    <property type="match status" value="1"/>
</dbReference>
<evidence type="ECO:0000256" key="3">
    <source>
        <dbReference type="ARBA" id="ARBA00007769"/>
    </source>
</evidence>
<dbReference type="GO" id="GO:0051287">
    <property type="term" value="F:NAD binding"/>
    <property type="evidence" value="ECO:0007669"/>
    <property type="project" value="InterPro"/>
</dbReference>
<gene>
    <name evidence="14" type="ORF">FMUND_3063</name>
</gene>
<evidence type="ECO:0000256" key="5">
    <source>
        <dbReference type="ARBA" id="ARBA00013101"/>
    </source>
</evidence>
<feature type="domain" description="Isopropylmalate dehydrogenase-like" evidence="13">
    <location>
        <begin position="1"/>
        <end position="107"/>
    </location>
</feature>
<name>A0A8H5Z335_9HYPO</name>
<proteinExistence type="inferred from homology"/>
<evidence type="ECO:0000313" key="15">
    <source>
        <dbReference type="Proteomes" id="UP000544331"/>
    </source>
</evidence>
<dbReference type="InterPro" id="IPR004429">
    <property type="entry name" value="Isopropylmalate_DH"/>
</dbReference>
<keyword evidence="10" id="KW-0560">Oxidoreductase</keyword>
<evidence type="ECO:0000256" key="2">
    <source>
        <dbReference type="ARBA" id="ARBA00001946"/>
    </source>
</evidence>
<evidence type="ECO:0000256" key="8">
    <source>
        <dbReference type="ARBA" id="ARBA00022723"/>
    </source>
</evidence>
<keyword evidence="12" id="KW-0100">Branched-chain amino acid biosynthesis</keyword>
<keyword evidence="11" id="KW-0520">NAD</keyword>
<dbReference type="EC" id="1.1.1.85" evidence="5"/>
<dbReference type="EMBL" id="JAAOAN010000090">
    <property type="protein sequence ID" value="KAF5722281.1"/>
    <property type="molecule type" value="Genomic_DNA"/>
</dbReference>
<evidence type="ECO:0000256" key="11">
    <source>
        <dbReference type="ARBA" id="ARBA00023027"/>
    </source>
</evidence>
<keyword evidence="15" id="KW-1185">Reference proteome</keyword>
<evidence type="ECO:0000256" key="1">
    <source>
        <dbReference type="ARBA" id="ARBA00001936"/>
    </source>
</evidence>
<dbReference type="PANTHER" id="PTHR42979:SF1">
    <property type="entry name" value="3-ISOPROPYLMALATE DEHYDROGENASE"/>
    <property type="match status" value="1"/>
</dbReference>
<evidence type="ECO:0000256" key="10">
    <source>
        <dbReference type="ARBA" id="ARBA00023002"/>
    </source>
</evidence>
<accession>A0A8H5Z335</accession>
<dbReference type="Proteomes" id="UP000544331">
    <property type="component" value="Unassembled WGS sequence"/>
</dbReference>
<reference evidence="14 15" key="1">
    <citation type="submission" date="2020-05" db="EMBL/GenBank/DDBJ databases">
        <title>Identification and distribution of gene clusters putatively required for synthesis of sphingolipid metabolism inhibitors in phylogenetically diverse species of the filamentous fungus Fusarium.</title>
        <authorList>
            <person name="Kim H.-S."/>
            <person name="Busman M."/>
            <person name="Brown D.W."/>
            <person name="Divon H."/>
            <person name="Uhlig S."/>
            <person name="Proctor R.H."/>
        </authorList>
    </citation>
    <scope>NUCLEOTIDE SEQUENCE [LARGE SCALE GENOMIC DNA]</scope>
    <source>
        <strain evidence="14 15">NRRL 66235</strain>
    </source>
</reference>
<evidence type="ECO:0000256" key="6">
    <source>
        <dbReference type="ARBA" id="ARBA00022430"/>
    </source>
</evidence>